<reference evidence="1 3" key="1">
    <citation type="journal article" date="2016" name="Genome Announc.">
        <title>Complete Genome Sequence of the Amino Acid-Fermenting Clostridium propionicum X2 (DSM 1682).</title>
        <authorList>
            <person name="Poehlein A."/>
            <person name="Schlien K."/>
            <person name="Chowdhury N.P."/>
            <person name="Gottschalk G."/>
            <person name="Buckel W."/>
            <person name="Daniel R."/>
        </authorList>
    </citation>
    <scope>NUCLEOTIDE SEQUENCE [LARGE SCALE GENOMIC DNA]</scope>
    <source>
        <strain evidence="1 3">X2</strain>
    </source>
</reference>
<dbReference type="SUPFAM" id="SSF103642">
    <property type="entry name" value="Sec-C motif"/>
    <property type="match status" value="1"/>
</dbReference>
<dbReference type="RefSeq" id="WP_066052792.1">
    <property type="nucleotide sequence ID" value="NZ_CP014223.1"/>
</dbReference>
<evidence type="ECO:0000313" key="3">
    <source>
        <dbReference type="Proteomes" id="UP000068026"/>
    </source>
</evidence>
<dbReference type="PANTHER" id="PTHR33747:SF1">
    <property type="entry name" value="ADENYLATE CYCLASE-ASSOCIATED CAP C-TERMINAL DOMAIN-CONTAINING PROTEIN"/>
    <property type="match status" value="1"/>
</dbReference>
<dbReference type="Proteomes" id="UP000068026">
    <property type="component" value="Chromosome"/>
</dbReference>
<accession>A0A120MKH2</accession>
<name>A0A120MKH2_ANAPI</name>
<evidence type="ECO:0000313" key="2">
    <source>
        <dbReference type="EMBL" id="SHE54991.1"/>
    </source>
</evidence>
<dbReference type="Proteomes" id="UP000184204">
    <property type="component" value="Unassembled WGS sequence"/>
</dbReference>
<protein>
    <submittedName>
        <fullName evidence="2">SEC-C motif-containing protein</fullName>
    </submittedName>
</protein>
<reference evidence="2" key="3">
    <citation type="submission" date="2016-11" db="EMBL/GenBank/DDBJ databases">
        <authorList>
            <person name="Varghese N."/>
            <person name="Submissions S."/>
        </authorList>
    </citation>
    <scope>NUCLEOTIDE SEQUENCE</scope>
    <source>
        <strain evidence="2">DSM 1682</strain>
    </source>
</reference>
<dbReference type="EMBL" id="FQUA01000003">
    <property type="protein sequence ID" value="SHE54991.1"/>
    <property type="molecule type" value="Genomic_DNA"/>
</dbReference>
<dbReference type="AlphaFoldDB" id="A0A120MKH2"/>
<dbReference type="Gene3D" id="3.10.450.50">
    <property type="match status" value="1"/>
</dbReference>
<evidence type="ECO:0000313" key="1">
    <source>
        <dbReference type="EMBL" id="AMJ42258.1"/>
    </source>
</evidence>
<dbReference type="NCBIfam" id="NF004088">
    <property type="entry name" value="PRK05590.1"/>
    <property type="match status" value="1"/>
</dbReference>
<dbReference type="InterPro" id="IPR004027">
    <property type="entry name" value="SEC_C_motif"/>
</dbReference>
<dbReference type="KEGG" id="cpro:CPRO_27100"/>
<dbReference type="Pfam" id="PF02810">
    <property type="entry name" value="SEC-C"/>
    <property type="match status" value="1"/>
</dbReference>
<reference evidence="4" key="4">
    <citation type="submission" date="2016-11" db="EMBL/GenBank/DDBJ databases">
        <authorList>
            <person name="Jaros S."/>
            <person name="Januszkiewicz K."/>
            <person name="Wedrychowicz H."/>
        </authorList>
    </citation>
    <scope>NUCLEOTIDE SEQUENCE [LARGE SCALE GENOMIC DNA]</scope>
    <source>
        <strain evidence="4">DSM 1682</strain>
    </source>
</reference>
<dbReference type="EMBL" id="CP014223">
    <property type="protein sequence ID" value="AMJ42258.1"/>
    <property type="molecule type" value="Genomic_DNA"/>
</dbReference>
<sequence length="166" mass="19163">MSLYESWMEKAFSQEGRSVDAVWDSYLPKEQRIYEYIIGEKVKSLEGTVAELAARFNMSTEEIVAFVDGINEALPEKYEMEDLTEASQISLQIDFEKLYKKMVEYKAEHLYNLPQWNGIFDSEARKKMMLEQKNSRTVIKGEKIGRNDPCPCGSGKKYKKCCGANQ</sequence>
<proteinExistence type="predicted"/>
<reference evidence="3" key="2">
    <citation type="submission" date="2016-01" db="EMBL/GenBank/DDBJ databases">
        <authorList>
            <person name="Poehlein A."/>
            <person name="Schlien K."/>
            <person name="Gottschalk G."/>
            <person name="Buckel W."/>
            <person name="Daniel R."/>
        </authorList>
    </citation>
    <scope>NUCLEOTIDE SEQUENCE [LARGE SCALE GENOMIC DNA]</scope>
    <source>
        <strain evidence="3">X2</strain>
    </source>
</reference>
<keyword evidence="3" id="KW-1185">Reference proteome</keyword>
<evidence type="ECO:0000313" key="4">
    <source>
        <dbReference type="Proteomes" id="UP000184204"/>
    </source>
</evidence>
<dbReference type="OrthoDB" id="5872at2"/>
<organism evidence="2 4">
    <name type="scientific">Anaerotignum propionicum DSM 1682</name>
    <dbReference type="NCBI Taxonomy" id="991789"/>
    <lineage>
        <taxon>Bacteria</taxon>
        <taxon>Bacillati</taxon>
        <taxon>Bacillota</taxon>
        <taxon>Clostridia</taxon>
        <taxon>Lachnospirales</taxon>
        <taxon>Anaerotignaceae</taxon>
        <taxon>Anaerotignum</taxon>
    </lineage>
</organism>
<dbReference type="PANTHER" id="PTHR33747">
    <property type="entry name" value="UPF0225 PROTEIN SCO1677"/>
    <property type="match status" value="1"/>
</dbReference>
<gene>
    <name evidence="1" type="ORF">CPRO_27100</name>
    <name evidence="2" type="ORF">SAMN02745151_01075</name>
</gene>